<dbReference type="Proteomes" id="UP001160148">
    <property type="component" value="Unassembled WGS sequence"/>
</dbReference>
<reference evidence="1 2" key="1">
    <citation type="submission" date="2023-01" db="EMBL/GenBank/DDBJ databases">
        <authorList>
            <person name="Whitehead M."/>
        </authorList>
    </citation>
    <scope>NUCLEOTIDE SEQUENCE [LARGE SCALE GENOMIC DNA]</scope>
</reference>
<dbReference type="EMBL" id="CARXXK010000003">
    <property type="protein sequence ID" value="CAI6362363.1"/>
    <property type="molecule type" value="Genomic_DNA"/>
</dbReference>
<sequence>MTPVKKLIPHRYQTCQRRKTEDGLDQRCGDNVTMDSVETFRVDRFGFHHNDSVYSLQKVCFLFFLYPPSATTGVGLNAAWATRGVGGRFHHLRVTMRTTVSNTFWL</sequence>
<organism evidence="1 2">
    <name type="scientific">Macrosiphum euphorbiae</name>
    <name type="common">potato aphid</name>
    <dbReference type="NCBI Taxonomy" id="13131"/>
    <lineage>
        <taxon>Eukaryota</taxon>
        <taxon>Metazoa</taxon>
        <taxon>Ecdysozoa</taxon>
        <taxon>Arthropoda</taxon>
        <taxon>Hexapoda</taxon>
        <taxon>Insecta</taxon>
        <taxon>Pterygota</taxon>
        <taxon>Neoptera</taxon>
        <taxon>Paraneoptera</taxon>
        <taxon>Hemiptera</taxon>
        <taxon>Sternorrhyncha</taxon>
        <taxon>Aphidomorpha</taxon>
        <taxon>Aphidoidea</taxon>
        <taxon>Aphididae</taxon>
        <taxon>Macrosiphini</taxon>
        <taxon>Macrosiphum</taxon>
    </lineage>
</organism>
<evidence type="ECO:0000313" key="2">
    <source>
        <dbReference type="Proteomes" id="UP001160148"/>
    </source>
</evidence>
<dbReference type="AlphaFoldDB" id="A0AAV0X2H8"/>
<accession>A0AAV0X2H8</accession>
<proteinExistence type="predicted"/>
<evidence type="ECO:0000313" key="1">
    <source>
        <dbReference type="EMBL" id="CAI6362363.1"/>
    </source>
</evidence>
<gene>
    <name evidence="1" type="ORF">MEUPH1_LOCUS17436</name>
</gene>
<keyword evidence="2" id="KW-1185">Reference proteome</keyword>
<protein>
    <submittedName>
        <fullName evidence="1">Uncharacterized protein</fullName>
    </submittedName>
</protein>
<comment type="caution">
    <text evidence="1">The sequence shown here is derived from an EMBL/GenBank/DDBJ whole genome shotgun (WGS) entry which is preliminary data.</text>
</comment>
<name>A0AAV0X2H8_9HEMI</name>